<keyword evidence="10 12" id="KW-0505">Motor protein</keyword>
<name>A0ABP0NLW0_9DINO</name>
<dbReference type="Gene3D" id="3.40.850.10">
    <property type="entry name" value="Kinesin motor domain"/>
    <property type="match status" value="1"/>
</dbReference>
<evidence type="ECO:0000256" key="13">
    <source>
        <dbReference type="SAM" id="Coils"/>
    </source>
</evidence>
<sequence>MYEPDSYPERGSACLRHTRSRPATPTGASGPEIPTANVRVVCRIRPMNEREKKAGATPAATASTERKEVAVVRILAGGTRQVRSTFHFDDVLTSFSSQEDVFRATLQPLVGQVLAGYETTAFAYGQTGTGKTYTMEGQLDSAEGRGLVPRTAAAVLEALATSEFTDSSVTVSYLEIYNEELSDLLAPTDRHQKLDLKDIGGGRGVCCQGLSEVPVHSMDDILEVVRRAQEKRRVAETRVNARSSRSHSIFTMKVRCQRAVAGGELENQGKLHLVDLAGSECAKKGGLIYPEDVSASARLLAGQEEERERRSINQSLLTLGRVITALREGSGRVPYRDSKLTRLLQDALGGRCKTVIIATISPALASVEETISALSYAEQAAGIRNRPVASSLLRTATVAAAARTVHPADVSSNSGLGASEWAELEMKVTYLSQELEEAQVALGRKYQEAQEEAERAHRAEIRLDQVVQELRKAQVACQEQAFARQRFASLAEGRHEAALSLQSSLSSVEQHCTSLEERWYAAKDQRTASQCHAEEFCKKIQQDIREKLEASGLLPPSHIEARVKEDTQALEHVELPALAREAEEKIYETNSLQTAAIADLRAEQQRQHGCVVNLTEQLEKNRALTLKKVSKISGTAKEKVLENWSSTEKTLQNVNDVFSEMLEATRCTVGSVDSSASSAQQRFAERVASLRQSLAQQRSLLEQSAKKTSEALSAAQSAVTEQHRLSEESMAGALEAVEQLQQMHVEVLMQVKQETSQSADKMQAATSSVSQALDSNRQQTADATEQQQQQWDSVADAFQKHAEAEDAMIQTAKTESERIEQASVERIAGCAERTAEAQGRALGGVQALRKGAATALQKQCTEVNDFIEGSKASILDQELPQRSRIPEIPLPPLPSEEQVLSEFQSSRQPMSAGLIQSVTSALRNAKQSLSPVQLTSIQEAMQLLDLPLEEKPVWGSSATRGLFLVFEGLDRSGKSTQSKKLEEYLSKVGPGPVKWMCFPNRKTPIGSAIDLYLRRQLELPDEAVHRLFSANRWEMAKSIVEDLRAGTTIICDRYAFSGVAYSAAKGLDFSWCQAPDRGLPCPDGVFFLHIDEKVGASRSNFGDERYENADMQATVRTQFKDARLRAQVNWRDVDGARDMEVIHAEIRTAVEAIRQEDQENRQRPIQRLWIK</sequence>
<feature type="compositionally biased region" description="Polar residues" evidence="14">
    <location>
        <begin position="758"/>
        <end position="777"/>
    </location>
</feature>
<feature type="coiled-coil region" evidence="13">
    <location>
        <begin position="432"/>
        <end position="476"/>
    </location>
</feature>
<evidence type="ECO:0000259" key="15">
    <source>
        <dbReference type="PROSITE" id="PS50067"/>
    </source>
</evidence>
<dbReference type="Pfam" id="PF02223">
    <property type="entry name" value="Thymidylate_kin"/>
    <property type="match status" value="1"/>
</dbReference>
<evidence type="ECO:0000256" key="2">
    <source>
        <dbReference type="ARBA" id="ARBA00012980"/>
    </source>
</evidence>
<evidence type="ECO:0000256" key="14">
    <source>
        <dbReference type="SAM" id="MobiDB-lite"/>
    </source>
</evidence>
<evidence type="ECO:0000256" key="6">
    <source>
        <dbReference type="ARBA" id="ARBA00022727"/>
    </source>
</evidence>
<dbReference type="PROSITE" id="PS01331">
    <property type="entry name" value="THYMIDYLATE_KINASE"/>
    <property type="match status" value="1"/>
</dbReference>
<accession>A0ABP0NLW0</accession>
<feature type="region of interest" description="Disordered" evidence="14">
    <location>
        <begin position="1"/>
        <end position="36"/>
    </location>
</feature>
<evidence type="ECO:0000256" key="8">
    <source>
        <dbReference type="ARBA" id="ARBA00022777"/>
    </source>
</evidence>
<evidence type="ECO:0000256" key="10">
    <source>
        <dbReference type="ARBA" id="ARBA00023175"/>
    </source>
</evidence>
<dbReference type="InterPro" id="IPR019821">
    <property type="entry name" value="Kinesin_motor_CS"/>
</dbReference>
<dbReference type="PROSITE" id="PS00411">
    <property type="entry name" value="KINESIN_MOTOR_1"/>
    <property type="match status" value="1"/>
</dbReference>
<dbReference type="HAMAP" id="MF_00165">
    <property type="entry name" value="Thymidylate_kinase"/>
    <property type="match status" value="1"/>
</dbReference>
<keyword evidence="3" id="KW-0963">Cytoplasm</keyword>
<dbReference type="CDD" id="cd01672">
    <property type="entry name" value="TMPK"/>
    <property type="match status" value="1"/>
</dbReference>
<keyword evidence="9 12" id="KW-0067">ATP-binding</keyword>
<comment type="caution">
    <text evidence="16">The sequence shown here is derived from an EMBL/GenBank/DDBJ whole genome shotgun (WGS) entry which is preliminary data.</text>
</comment>
<evidence type="ECO:0000256" key="9">
    <source>
        <dbReference type="ARBA" id="ARBA00022840"/>
    </source>
</evidence>
<dbReference type="PRINTS" id="PR00380">
    <property type="entry name" value="KINESINHEAVY"/>
</dbReference>
<keyword evidence="7 12" id="KW-0547">Nucleotide-binding</keyword>
<keyword evidence="13" id="KW-0175">Coiled coil</keyword>
<evidence type="ECO:0000256" key="4">
    <source>
        <dbReference type="ARBA" id="ARBA00022679"/>
    </source>
</evidence>
<keyword evidence="17" id="KW-1185">Reference proteome</keyword>
<dbReference type="Proteomes" id="UP001642464">
    <property type="component" value="Unassembled WGS sequence"/>
</dbReference>
<dbReference type="InterPro" id="IPR027417">
    <property type="entry name" value="P-loop_NTPase"/>
</dbReference>
<feature type="binding site" evidence="12">
    <location>
        <begin position="125"/>
        <end position="132"/>
    </location>
    <ligand>
        <name>ATP</name>
        <dbReference type="ChEBI" id="CHEBI:30616"/>
    </ligand>
</feature>
<keyword evidence="8" id="KW-0418">Kinase</keyword>
<dbReference type="Gene3D" id="3.40.50.300">
    <property type="entry name" value="P-loop containing nucleotide triphosphate hydrolases"/>
    <property type="match status" value="1"/>
</dbReference>
<comment type="subcellular location">
    <subcellularLocation>
        <location evidence="1">Cytoplasm</location>
        <location evidence="1">Cytoskeleton</location>
    </subcellularLocation>
</comment>
<dbReference type="PROSITE" id="PS50067">
    <property type="entry name" value="KINESIN_MOTOR_2"/>
    <property type="match status" value="1"/>
</dbReference>
<proteinExistence type="inferred from homology"/>
<comment type="similarity">
    <text evidence="12">Belongs to the TRAFAC class myosin-kinesin ATPase superfamily. Kinesin family.</text>
</comment>
<dbReference type="PANTHER" id="PTHR47970">
    <property type="entry name" value="KINESIN-LIKE PROTEIN KIF11"/>
    <property type="match status" value="1"/>
</dbReference>
<dbReference type="InterPro" id="IPR039430">
    <property type="entry name" value="Thymidylate_kin-like_dom"/>
</dbReference>
<dbReference type="NCBIfam" id="TIGR00041">
    <property type="entry name" value="DTMP_kinase"/>
    <property type="match status" value="1"/>
</dbReference>
<keyword evidence="6" id="KW-0545">Nucleotide biosynthesis</keyword>
<feature type="domain" description="Kinesin motor" evidence="15">
    <location>
        <begin position="37"/>
        <end position="383"/>
    </location>
</feature>
<dbReference type="SUPFAM" id="SSF52540">
    <property type="entry name" value="P-loop containing nucleoside triphosphate hydrolases"/>
    <property type="match status" value="2"/>
</dbReference>
<keyword evidence="5" id="KW-0493">Microtubule</keyword>
<dbReference type="EMBL" id="CAXAMM010029458">
    <property type="protein sequence ID" value="CAK9064767.1"/>
    <property type="molecule type" value="Genomic_DNA"/>
</dbReference>
<dbReference type="SMART" id="SM00129">
    <property type="entry name" value="KISc"/>
    <property type="match status" value="1"/>
</dbReference>
<keyword evidence="11" id="KW-0206">Cytoskeleton</keyword>
<reference evidence="16 17" key="1">
    <citation type="submission" date="2024-02" db="EMBL/GenBank/DDBJ databases">
        <authorList>
            <person name="Chen Y."/>
            <person name="Shah S."/>
            <person name="Dougan E. K."/>
            <person name="Thang M."/>
            <person name="Chan C."/>
        </authorList>
    </citation>
    <scope>NUCLEOTIDE SEQUENCE [LARGE SCALE GENOMIC DNA]</scope>
</reference>
<dbReference type="InterPro" id="IPR036961">
    <property type="entry name" value="Kinesin_motor_dom_sf"/>
</dbReference>
<dbReference type="InterPro" id="IPR018095">
    <property type="entry name" value="Thymidylate_kin_CS"/>
</dbReference>
<gene>
    <name evidence="16" type="ORF">SCF082_LOCUS33292</name>
</gene>
<keyword evidence="4" id="KW-0808">Transferase</keyword>
<dbReference type="InterPro" id="IPR001752">
    <property type="entry name" value="Kinesin_motor_dom"/>
</dbReference>
<evidence type="ECO:0000313" key="17">
    <source>
        <dbReference type="Proteomes" id="UP001642464"/>
    </source>
</evidence>
<evidence type="ECO:0000256" key="1">
    <source>
        <dbReference type="ARBA" id="ARBA00004245"/>
    </source>
</evidence>
<dbReference type="EC" id="2.7.4.9" evidence="2"/>
<dbReference type="Pfam" id="PF00225">
    <property type="entry name" value="Kinesin"/>
    <property type="match status" value="1"/>
</dbReference>
<feature type="region of interest" description="Disordered" evidence="14">
    <location>
        <begin position="758"/>
        <end position="782"/>
    </location>
</feature>
<organism evidence="16 17">
    <name type="scientific">Durusdinium trenchii</name>
    <dbReference type="NCBI Taxonomy" id="1381693"/>
    <lineage>
        <taxon>Eukaryota</taxon>
        <taxon>Sar</taxon>
        <taxon>Alveolata</taxon>
        <taxon>Dinophyceae</taxon>
        <taxon>Suessiales</taxon>
        <taxon>Symbiodiniaceae</taxon>
        <taxon>Durusdinium</taxon>
    </lineage>
</organism>
<protein>
    <recommendedName>
        <fullName evidence="2">dTMP kinase</fullName>
        <ecNumber evidence="2">2.7.4.9</ecNumber>
    </recommendedName>
</protein>
<evidence type="ECO:0000256" key="7">
    <source>
        <dbReference type="ARBA" id="ARBA00022741"/>
    </source>
</evidence>
<evidence type="ECO:0000256" key="5">
    <source>
        <dbReference type="ARBA" id="ARBA00022701"/>
    </source>
</evidence>
<evidence type="ECO:0000256" key="11">
    <source>
        <dbReference type="ARBA" id="ARBA00023212"/>
    </source>
</evidence>
<dbReference type="InterPro" id="IPR018094">
    <property type="entry name" value="Thymidylate_kinase"/>
</dbReference>
<dbReference type="InterPro" id="IPR047149">
    <property type="entry name" value="KIF11-like"/>
</dbReference>
<evidence type="ECO:0000256" key="3">
    <source>
        <dbReference type="ARBA" id="ARBA00022490"/>
    </source>
</evidence>
<evidence type="ECO:0000313" key="16">
    <source>
        <dbReference type="EMBL" id="CAK9064767.1"/>
    </source>
</evidence>
<dbReference type="PANTHER" id="PTHR47970:SF12">
    <property type="entry name" value="KINESIN FAMILY MEMBER 11"/>
    <property type="match status" value="1"/>
</dbReference>
<evidence type="ECO:0000256" key="12">
    <source>
        <dbReference type="PROSITE-ProRule" id="PRU00283"/>
    </source>
</evidence>